<protein>
    <recommendedName>
        <fullName evidence="6">16S rRNA (Cytosine(1402)-N(4))-methyltransferase</fullName>
    </recommendedName>
</protein>
<feature type="non-terminal residue" evidence="5">
    <location>
        <position position="1"/>
    </location>
</feature>
<dbReference type="SUPFAM" id="SSF53335">
    <property type="entry name" value="S-adenosyl-L-methionine-dependent methyltransferases"/>
    <property type="match status" value="1"/>
</dbReference>
<organism evidence="5">
    <name type="scientific">marine sediment metagenome</name>
    <dbReference type="NCBI Taxonomy" id="412755"/>
    <lineage>
        <taxon>unclassified sequences</taxon>
        <taxon>metagenomes</taxon>
        <taxon>ecological metagenomes</taxon>
    </lineage>
</organism>
<dbReference type="EMBL" id="BART01027514">
    <property type="protein sequence ID" value="GAG94003.1"/>
    <property type="molecule type" value="Genomic_DNA"/>
</dbReference>
<dbReference type="Gene3D" id="3.40.50.150">
    <property type="entry name" value="Vaccinia Virus protein VP39"/>
    <property type="match status" value="1"/>
</dbReference>
<gene>
    <name evidence="5" type="ORF">S01H4_48767</name>
</gene>
<accession>X1CCL2</accession>
<evidence type="ECO:0000313" key="5">
    <source>
        <dbReference type="EMBL" id="GAG94003.1"/>
    </source>
</evidence>
<evidence type="ECO:0000256" key="1">
    <source>
        <dbReference type="ARBA" id="ARBA00010396"/>
    </source>
</evidence>
<comment type="similarity">
    <text evidence="1">Belongs to the methyltransferase superfamily. RsmH family.</text>
</comment>
<name>X1CCL2_9ZZZZ</name>
<dbReference type="GO" id="GO:0070475">
    <property type="term" value="P:rRNA base methylation"/>
    <property type="evidence" value="ECO:0007669"/>
    <property type="project" value="TreeGrafter"/>
</dbReference>
<dbReference type="InterPro" id="IPR023397">
    <property type="entry name" value="SAM-dep_MeTrfase_MraW_recog"/>
</dbReference>
<evidence type="ECO:0000256" key="3">
    <source>
        <dbReference type="ARBA" id="ARBA00022679"/>
    </source>
</evidence>
<dbReference type="PANTHER" id="PTHR11265">
    <property type="entry name" value="S-ADENOSYL-METHYLTRANSFERASE MRAW"/>
    <property type="match status" value="1"/>
</dbReference>
<dbReference type="InterPro" id="IPR002903">
    <property type="entry name" value="RsmH"/>
</dbReference>
<reference evidence="5" key="1">
    <citation type="journal article" date="2014" name="Front. Microbiol.">
        <title>High frequency of phylogenetically diverse reductive dehalogenase-homologous genes in deep subseafloor sedimentary metagenomes.</title>
        <authorList>
            <person name="Kawai M."/>
            <person name="Futagami T."/>
            <person name="Toyoda A."/>
            <person name="Takaki Y."/>
            <person name="Nishi S."/>
            <person name="Hori S."/>
            <person name="Arai W."/>
            <person name="Tsubouchi T."/>
            <person name="Morono Y."/>
            <person name="Uchiyama I."/>
            <person name="Ito T."/>
            <person name="Fujiyama A."/>
            <person name="Inagaki F."/>
            <person name="Takami H."/>
        </authorList>
    </citation>
    <scope>NUCLEOTIDE SEQUENCE</scope>
    <source>
        <strain evidence="5">Expedition CK06-06</strain>
    </source>
</reference>
<keyword evidence="2" id="KW-0489">Methyltransferase</keyword>
<dbReference type="SUPFAM" id="SSF81799">
    <property type="entry name" value="Putative methyltransferase TM0872, insert domain"/>
    <property type="match status" value="1"/>
</dbReference>
<dbReference type="GO" id="GO:0005737">
    <property type="term" value="C:cytoplasm"/>
    <property type="evidence" value="ECO:0007669"/>
    <property type="project" value="TreeGrafter"/>
</dbReference>
<evidence type="ECO:0008006" key="6">
    <source>
        <dbReference type="Google" id="ProtNLM"/>
    </source>
</evidence>
<dbReference type="PANTHER" id="PTHR11265:SF0">
    <property type="entry name" value="12S RRNA N4-METHYLCYTIDINE METHYLTRANSFERASE"/>
    <property type="match status" value="1"/>
</dbReference>
<proteinExistence type="inferred from homology"/>
<sequence length="211" mass="24238">LGISTHQLESADRGFSFGSKAKLDMRFDQSKKLTAREILNSWPEKNLREIFQKFGESPFAGRITREICKTRTKTPIAKTDQLVEIIKKSTPPKWRYTREKHFATNIFRALRMAVNNELENLEKAIPDMVNVLESGGRLVIISFHSLEDRIVKRTFRQLADPCICPPKIPKCICGRKPQIKILTKKPILPSKKEILQNPKARSAKLRACKKL</sequence>
<evidence type="ECO:0000256" key="4">
    <source>
        <dbReference type="ARBA" id="ARBA00022691"/>
    </source>
</evidence>
<evidence type="ECO:0000256" key="2">
    <source>
        <dbReference type="ARBA" id="ARBA00022603"/>
    </source>
</evidence>
<dbReference type="Pfam" id="PF01795">
    <property type="entry name" value="Methyltransf_5"/>
    <property type="match status" value="1"/>
</dbReference>
<dbReference type="GO" id="GO:0071424">
    <property type="term" value="F:rRNA (cytosine-N4-)-methyltransferase activity"/>
    <property type="evidence" value="ECO:0007669"/>
    <property type="project" value="TreeGrafter"/>
</dbReference>
<dbReference type="AlphaFoldDB" id="X1CCL2"/>
<keyword evidence="4" id="KW-0949">S-adenosyl-L-methionine</keyword>
<dbReference type="InterPro" id="IPR029063">
    <property type="entry name" value="SAM-dependent_MTases_sf"/>
</dbReference>
<keyword evidence="3" id="KW-0808">Transferase</keyword>
<dbReference type="NCBIfam" id="TIGR00006">
    <property type="entry name" value="16S rRNA (cytosine(1402)-N(4))-methyltransferase RsmH"/>
    <property type="match status" value="1"/>
</dbReference>
<comment type="caution">
    <text evidence="5">The sequence shown here is derived from an EMBL/GenBank/DDBJ whole genome shotgun (WGS) entry which is preliminary data.</text>
</comment>